<dbReference type="OrthoDB" id="78308at2759"/>
<dbReference type="PRINTS" id="PR02062">
    <property type="entry name" value="CENTROSOME78"/>
</dbReference>
<feature type="coiled-coil region" evidence="1">
    <location>
        <begin position="345"/>
        <end position="386"/>
    </location>
</feature>
<reference evidence="3" key="1">
    <citation type="submission" date="2020-05" db="UniProtKB">
        <authorList>
            <consortium name="EnsemblMetazoa"/>
        </authorList>
    </citation>
    <scope>IDENTIFICATION</scope>
    <source>
        <strain evidence="3">USDA</strain>
    </source>
</reference>
<accession>A0A1I8NX28</accession>
<dbReference type="Pfam" id="PF13516">
    <property type="entry name" value="LRR_6"/>
    <property type="match status" value="2"/>
</dbReference>
<sequence>MYKCSNNDLRNIKSISSTKKLSRCCSFHFRYLELCRAKNLTPLPDIKMKKNSTNILDFYGDKLCVNDWLLVVASLNSDQVLQTLAIRMRKAFPIVLELLDTEKKAKLFRQKPVIFTKFVFSGVVEALSNCIEVNKNLRVLSLEGLPLNEKYVESVAKALSSNKGLQDISFQRSNIGDKGCEVICNAVKYLENVEKLNLSECNLTSKGAEFVADMLKIQKITHFTEGWQKSLRYGEVDPDAMHGLRCLKLAGNQQIGDEGLKAIVEELKENICVKFLDMENCGLTDVAVNLILDCLELNNGIEDFKVANNMDMNKFLQRRIREQLGQADEDQQLMMQQQQHSKMTLAGLREQLKTLQKQLEFERELRQNAECLNAKLNQQIFDYEAQLQREVQSNLPEGYVIVREESLQSLISERNHFQKMISSNEVSEDELMPSHDISRPVTPTQDGATELSTIANGNELCAASTMSCHAVGPRKVKSEMRYNTPPSRGSSRRKISKSDHEISNESENNMPSSVHIERNIGDTLSNITNMSTTRTTNCSTNRSTITASTVIEKRPQFQSSIHSNLPPNGDEFDSLSMSIASSVCSDTDDFTDLDTLRNQIIDHQPMELFLQSPEQTTTMPLTPMPQCPEQLTKMPLTPMPAKIMEKKPKTNKREKSPRSLFFGTCDD</sequence>
<protein>
    <submittedName>
        <fullName evidence="3">Uncharacterized protein</fullName>
    </submittedName>
</protein>
<feature type="region of interest" description="Disordered" evidence="2">
    <location>
        <begin position="643"/>
        <end position="667"/>
    </location>
</feature>
<dbReference type="PANTHER" id="PTHR24110:SF3">
    <property type="entry name" value="CENTROSOMAL PROTEIN OF 78 KDA"/>
    <property type="match status" value="1"/>
</dbReference>
<proteinExistence type="predicted"/>
<evidence type="ECO:0000313" key="3">
    <source>
        <dbReference type="EnsemblMetazoa" id="SCAU002794-PA"/>
    </source>
</evidence>
<dbReference type="AlphaFoldDB" id="A0A1I8NX28"/>
<dbReference type="GO" id="GO:0036064">
    <property type="term" value="C:ciliary basal body"/>
    <property type="evidence" value="ECO:0007669"/>
    <property type="project" value="TreeGrafter"/>
</dbReference>
<dbReference type="InterPro" id="IPR001611">
    <property type="entry name" value="Leu-rich_rpt"/>
</dbReference>
<dbReference type="PANTHER" id="PTHR24110">
    <property type="entry name" value="CENTROSOMAL PROTEIN OF 78 KDA"/>
    <property type="match status" value="1"/>
</dbReference>
<feature type="region of interest" description="Disordered" evidence="2">
    <location>
        <begin position="473"/>
        <end position="514"/>
    </location>
</feature>
<dbReference type="InterPro" id="IPR032675">
    <property type="entry name" value="LRR_dom_sf"/>
</dbReference>
<dbReference type="GO" id="GO:0044782">
    <property type="term" value="P:cilium organization"/>
    <property type="evidence" value="ECO:0007669"/>
    <property type="project" value="TreeGrafter"/>
</dbReference>
<dbReference type="InterPro" id="IPR026212">
    <property type="entry name" value="Cep78"/>
</dbReference>
<name>A0A1I8NX28_STOCA</name>
<dbReference type="Proteomes" id="UP000095300">
    <property type="component" value="Unassembled WGS sequence"/>
</dbReference>
<keyword evidence="1" id="KW-0175">Coiled coil</keyword>
<gene>
    <name evidence="3" type="primary">106095239</name>
</gene>
<dbReference type="Gene3D" id="3.80.10.10">
    <property type="entry name" value="Ribonuclease Inhibitor"/>
    <property type="match status" value="2"/>
</dbReference>
<evidence type="ECO:0000256" key="1">
    <source>
        <dbReference type="SAM" id="Coils"/>
    </source>
</evidence>
<dbReference type="VEuPathDB" id="VectorBase:SCAU002794"/>
<feature type="compositionally biased region" description="Basic and acidic residues" evidence="2">
    <location>
        <begin position="643"/>
        <end position="657"/>
    </location>
</feature>
<dbReference type="GO" id="GO:0005813">
    <property type="term" value="C:centrosome"/>
    <property type="evidence" value="ECO:0007669"/>
    <property type="project" value="TreeGrafter"/>
</dbReference>
<dbReference type="SUPFAM" id="SSF52047">
    <property type="entry name" value="RNI-like"/>
    <property type="match status" value="1"/>
</dbReference>
<evidence type="ECO:0000256" key="2">
    <source>
        <dbReference type="SAM" id="MobiDB-lite"/>
    </source>
</evidence>
<evidence type="ECO:0000313" key="4">
    <source>
        <dbReference type="Proteomes" id="UP000095300"/>
    </source>
</evidence>
<keyword evidence="4" id="KW-1185">Reference proteome</keyword>
<dbReference type="EnsemblMetazoa" id="SCAU002794-RA">
    <property type="protein sequence ID" value="SCAU002794-PA"/>
    <property type="gene ID" value="SCAU002794"/>
</dbReference>
<organism evidence="3 4">
    <name type="scientific">Stomoxys calcitrans</name>
    <name type="common">Stable fly</name>
    <name type="synonym">Conops calcitrans</name>
    <dbReference type="NCBI Taxonomy" id="35570"/>
    <lineage>
        <taxon>Eukaryota</taxon>
        <taxon>Metazoa</taxon>
        <taxon>Ecdysozoa</taxon>
        <taxon>Arthropoda</taxon>
        <taxon>Hexapoda</taxon>
        <taxon>Insecta</taxon>
        <taxon>Pterygota</taxon>
        <taxon>Neoptera</taxon>
        <taxon>Endopterygota</taxon>
        <taxon>Diptera</taxon>
        <taxon>Brachycera</taxon>
        <taxon>Muscomorpha</taxon>
        <taxon>Muscoidea</taxon>
        <taxon>Muscidae</taxon>
        <taxon>Stomoxys</taxon>
    </lineage>
</organism>
<dbReference type="SMART" id="SM00368">
    <property type="entry name" value="LRR_RI"/>
    <property type="match status" value="5"/>
</dbReference>
<dbReference type="STRING" id="35570.A0A1I8NX28"/>